<dbReference type="Proteomes" id="UP000658225">
    <property type="component" value="Unassembled WGS sequence"/>
</dbReference>
<feature type="transmembrane region" description="Helical" evidence="8">
    <location>
        <begin position="222"/>
        <end position="245"/>
    </location>
</feature>
<feature type="transmembrane region" description="Helical" evidence="8">
    <location>
        <begin position="398"/>
        <end position="417"/>
    </location>
</feature>
<evidence type="ECO:0000256" key="6">
    <source>
        <dbReference type="ARBA" id="ARBA00022989"/>
    </source>
</evidence>
<dbReference type="Pfam" id="PF03023">
    <property type="entry name" value="MurJ"/>
    <property type="match status" value="1"/>
</dbReference>
<proteinExistence type="predicted"/>
<dbReference type="GO" id="GO:0008360">
    <property type="term" value="P:regulation of cell shape"/>
    <property type="evidence" value="ECO:0007669"/>
    <property type="project" value="UniProtKB-KW"/>
</dbReference>
<dbReference type="GO" id="GO:0009252">
    <property type="term" value="P:peptidoglycan biosynthetic process"/>
    <property type="evidence" value="ECO:0007669"/>
    <property type="project" value="UniProtKB-KW"/>
</dbReference>
<sequence>MKKIIITTIILGLLSIITKVMGFFKEILIAKYYGTSKVLDEYLLLMTIPNFILNVLMPGLGILIITKMINFNDDNFQQIKGKKTFHFPISNSDIKFISFILTTILLMNVFIMAIVGNGNQIIFKYILLTSISVLYFIQVAFTYIFQSTKEFYIGYYGSAIQFILSITIIIFGFGVISSSILLLVSLCLALIFEVLFISIYFSKQKIKFVRVKKVENNYSKNLFVAVISLGIVEIIFSITKLMAYFLGVDGKVSSINYAYKIMNFPLSIVLLTLLTVVFPEFSKMEKGKKIKELYKLTNRLTHFLLISLGLISIFTYLNAHNIVETLFFRGEFTYRSVNQTSLLLKSIYLVIPLVGLISIIVRVRLVEKKNKEIWLAIFLGVLTLVITQTVSIVMKSELLFDMSITISFFLMTIMVGSKLLVNRFFLTSIIILGSGIVVYYWLRVCMIYLTDFDENIISLFADGILVLLVVLLTYLFSIKMISQNPK</sequence>
<keyword evidence="3 8" id="KW-0812">Transmembrane</keyword>
<accession>A0A927MS86</accession>
<dbReference type="PANTHER" id="PTHR43486">
    <property type="entry name" value="LIPID II FLIPPASE MURJ-RELATED"/>
    <property type="match status" value="1"/>
</dbReference>
<feature type="transmembrane region" description="Helical" evidence="8">
    <location>
        <begin position="42"/>
        <end position="65"/>
    </location>
</feature>
<feature type="transmembrane region" description="Helical" evidence="8">
    <location>
        <begin position="424"/>
        <end position="450"/>
    </location>
</feature>
<evidence type="ECO:0000256" key="2">
    <source>
        <dbReference type="ARBA" id="ARBA00022475"/>
    </source>
</evidence>
<gene>
    <name evidence="9" type="ORF">H4683_003546</name>
</gene>
<feature type="transmembrane region" description="Helical" evidence="8">
    <location>
        <begin position="96"/>
        <end position="116"/>
    </location>
</feature>
<protein>
    <submittedName>
        <fullName evidence="9">Peptidoglycan lipid II flippase</fullName>
    </submittedName>
</protein>
<organism evidence="9 10">
    <name type="scientific">Sporosarcina limicola</name>
    <dbReference type="NCBI Taxonomy" id="34101"/>
    <lineage>
        <taxon>Bacteria</taxon>
        <taxon>Bacillati</taxon>
        <taxon>Bacillota</taxon>
        <taxon>Bacilli</taxon>
        <taxon>Bacillales</taxon>
        <taxon>Caryophanaceae</taxon>
        <taxon>Sporosarcina</taxon>
    </lineage>
</organism>
<comment type="subcellular location">
    <subcellularLocation>
        <location evidence="1">Cell membrane</location>
        <topology evidence="1">Multi-pass membrane protein</topology>
    </subcellularLocation>
</comment>
<feature type="transmembrane region" description="Helical" evidence="8">
    <location>
        <begin position="122"/>
        <end position="145"/>
    </location>
</feature>
<feature type="transmembrane region" description="Helical" evidence="8">
    <location>
        <begin position="456"/>
        <end position="476"/>
    </location>
</feature>
<feature type="transmembrane region" description="Helical" evidence="8">
    <location>
        <begin position="180"/>
        <end position="201"/>
    </location>
</feature>
<reference evidence="9" key="1">
    <citation type="submission" date="2020-10" db="EMBL/GenBank/DDBJ databases">
        <title>Genomic Encyclopedia of Type Strains, Phase IV (KMG-IV): sequencing the most valuable type-strain genomes for metagenomic binning, comparative biology and taxonomic classification.</title>
        <authorList>
            <person name="Goeker M."/>
        </authorList>
    </citation>
    <scope>NUCLEOTIDE SEQUENCE</scope>
    <source>
        <strain evidence="9">DSM 13886</strain>
    </source>
</reference>
<feature type="transmembrane region" description="Helical" evidence="8">
    <location>
        <begin position="152"/>
        <end position="174"/>
    </location>
</feature>
<dbReference type="RefSeq" id="WP_192600072.1">
    <property type="nucleotide sequence ID" value="NZ_JADBEL010000026.1"/>
</dbReference>
<dbReference type="AlphaFoldDB" id="A0A927MS86"/>
<evidence type="ECO:0000256" key="5">
    <source>
        <dbReference type="ARBA" id="ARBA00022984"/>
    </source>
</evidence>
<dbReference type="EMBL" id="JADBEL010000026">
    <property type="protein sequence ID" value="MBE1556421.1"/>
    <property type="molecule type" value="Genomic_DNA"/>
</dbReference>
<comment type="caution">
    <text evidence="9">The sequence shown here is derived from an EMBL/GenBank/DDBJ whole genome shotgun (WGS) entry which is preliminary data.</text>
</comment>
<keyword evidence="5" id="KW-0573">Peptidoglycan synthesis</keyword>
<dbReference type="GO" id="GO:0005886">
    <property type="term" value="C:plasma membrane"/>
    <property type="evidence" value="ECO:0007669"/>
    <property type="project" value="UniProtKB-SubCell"/>
</dbReference>
<feature type="transmembrane region" description="Helical" evidence="8">
    <location>
        <begin position="373"/>
        <end position="392"/>
    </location>
</feature>
<evidence type="ECO:0000256" key="8">
    <source>
        <dbReference type="SAM" id="Phobius"/>
    </source>
</evidence>
<feature type="transmembrane region" description="Helical" evidence="8">
    <location>
        <begin position="257"/>
        <end position="279"/>
    </location>
</feature>
<evidence type="ECO:0000256" key="3">
    <source>
        <dbReference type="ARBA" id="ARBA00022692"/>
    </source>
</evidence>
<name>A0A927MS86_9BACL</name>
<feature type="transmembrane region" description="Helical" evidence="8">
    <location>
        <begin position="342"/>
        <end position="361"/>
    </location>
</feature>
<keyword evidence="6 8" id="KW-1133">Transmembrane helix</keyword>
<dbReference type="InterPro" id="IPR004268">
    <property type="entry name" value="MurJ"/>
</dbReference>
<keyword evidence="7 8" id="KW-0472">Membrane</keyword>
<evidence type="ECO:0000256" key="4">
    <source>
        <dbReference type="ARBA" id="ARBA00022960"/>
    </source>
</evidence>
<dbReference type="PANTHER" id="PTHR43486:SF1">
    <property type="entry name" value="LIPID II FLIPPASE MURJ-RELATED"/>
    <property type="match status" value="1"/>
</dbReference>
<feature type="transmembrane region" description="Helical" evidence="8">
    <location>
        <begin position="300"/>
        <end position="322"/>
    </location>
</feature>
<keyword evidence="2" id="KW-1003">Cell membrane</keyword>
<dbReference type="PRINTS" id="PR01806">
    <property type="entry name" value="VIRFACTRMVIN"/>
</dbReference>
<evidence type="ECO:0000313" key="10">
    <source>
        <dbReference type="Proteomes" id="UP000658225"/>
    </source>
</evidence>
<keyword evidence="4" id="KW-0133">Cell shape</keyword>
<keyword evidence="10" id="KW-1185">Reference proteome</keyword>
<evidence type="ECO:0000256" key="1">
    <source>
        <dbReference type="ARBA" id="ARBA00004651"/>
    </source>
</evidence>
<evidence type="ECO:0000256" key="7">
    <source>
        <dbReference type="ARBA" id="ARBA00023136"/>
    </source>
</evidence>
<evidence type="ECO:0000313" key="9">
    <source>
        <dbReference type="EMBL" id="MBE1556421.1"/>
    </source>
</evidence>